<organism evidence="12">
    <name type="scientific">viral metagenome</name>
    <dbReference type="NCBI Taxonomy" id="1070528"/>
    <lineage>
        <taxon>unclassified sequences</taxon>
        <taxon>metagenomes</taxon>
        <taxon>organismal metagenomes</taxon>
    </lineage>
</organism>
<dbReference type="EC" id="3.1.26.4" evidence="5"/>
<dbReference type="InterPro" id="IPR036397">
    <property type="entry name" value="RNaseH_sf"/>
</dbReference>
<evidence type="ECO:0000256" key="3">
    <source>
        <dbReference type="ARBA" id="ARBA00005300"/>
    </source>
</evidence>
<dbReference type="GO" id="GO:0046872">
    <property type="term" value="F:metal ion binding"/>
    <property type="evidence" value="ECO:0007669"/>
    <property type="project" value="UniProtKB-KW"/>
</dbReference>
<comment type="catalytic activity">
    <reaction evidence="1">
        <text>Endonucleolytic cleavage to 5'-phosphomonoester.</text>
        <dbReference type="EC" id="3.1.26.4"/>
    </reaction>
</comment>
<evidence type="ECO:0000256" key="4">
    <source>
        <dbReference type="ARBA" id="ARBA00011245"/>
    </source>
</evidence>
<keyword evidence="9" id="KW-0378">Hydrolase</keyword>
<dbReference type="Pfam" id="PF00075">
    <property type="entry name" value="RNase_H"/>
    <property type="match status" value="1"/>
</dbReference>
<evidence type="ECO:0000313" key="12">
    <source>
        <dbReference type="EMBL" id="QHT97625.1"/>
    </source>
</evidence>
<dbReference type="GO" id="GO:0003676">
    <property type="term" value="F:nucleic acid binding"/>
    <property type="evidence" value="ECO:0007669"/>
    <property type="project" value="InterPro"/>
</dbReference>
<evidence type="ECO:0000256" key="2">
    <source>
        <dbReference type="ARBA" id="ARBA00001946"/>
    </source>
</evidence>
<protein>
    <recommendedName>
        <fullName evidence="5">ribonuclease H</fullName>
        <ecNumber evidence="5">3.1.26.4</ecNumber>
    </recommendedName>
</protein>
<dbReference type="PANTHER" id="PTHR10642:SF26">
    <property type="entry name" value="RIBONUCLEASE H1"/>
    <property type="match status" value="1"/>
</dbReference>
<keyword evidence="7" id="KW-0479">Metal-binding</keyword>
<dbReference type="SUPFAM" id="SSF53098">
    <property type="entry name" value="Ribonuclease H-like"/>
    <property type="match status" value="1"/>
</dbReference>
<sequence length="143" mass="16095">MERISIWVDGCCNKEGSGWAVICPSQKLILRGKFPGATNQQAELGAVIQAVNRFGSYLIIYTDSMYTIGCFRDWFENWQRNGWKNAKGKPVENQPLIKLGLQLGANKAIFQHVKGHSGDQYNEMADYYCKGGLLKDSGWTLIE</sequence>
<dbReference type="CDD" id="cd09278">
    <property type="entry name" value="RNase_HI_prokaryote_like"/>
    <property type="match status" value="1"/>
</dbReference>
<dbReference type="EMBL" id="MN740283">
    <property type="protein sequence ID" value="QHT97625.1"/>
    <property type="molecule type" value="Genomic_DNA"/>
</dbReference>
<reference evidence="12" key="1">
    <citation type="journal article" date="2020" name="Nature">
        <title>Giant virus diversity and host interactions through global metagenomics.</title>
        <authorList>
            <person name="Schulz F."/>
            <person name="Roux S."/>
            <person name="Paez-Espino D."/>
            <person name="Jungbluth S."/>
            <person name="Walsh D.A."/>
            <person name="Denef V.J."/>
            <person name="McMahon K.D."/>
            <person name="Konstantinidis K.T."/>
            <person name="Eloe-Fadrosh E.A."/>
            <person name="Kyrpides N.C."/>
            <person name="Woyke T."/>
        </authorList>
    </citation>
    <scope>NUCLEOTIDE SEQUENCE</scope>
    <source>
        <strain evidence="12">GVMAG-M-3300025572-1</strain>
    </source>
</reference>
<keyword evidence="6" id="KW-0540">Nuclease</keyword>
<dbReference type="GO" id="GO:0043137">
    <property type="term" value="P:DNA replication, removal of RNA primer"/>
    <property type="evidence" value="ECO:0007669"/>
    <property type="project" value="TreeGrafter"/>
</dbReference>
<comment type="cofactor">
    <cofactor evidence="2">
        <name>Mg(2+)</name>
        <dbReference type="ChEBI" id="CHEBI:18420"/>
    </cofactor>
</comment>
<evidence type="ECO:0000256" key="1">
    <source>
        <dbReference type="ARBA" id="ARBA00000077"/>
    </source>
</evidence>
<feature type="domain" description="RNase H type-1" evidence="11">
    <location>
        <begin position="1"/>
        <end position="134"/>
    </location>
</feature>
<accession>A0A6C0IYV8</accession>
<evidence type="ECO:0000259" key="11">
    <source>
        <dbReference type="PROSITE" id="PS50879"/>
    </source>
</evidence>
<dbReference type="PROSITE" id="PS50879">
    <property type="entry name" value="RNASE_H_1"/>
    <property type="match status" value="1"/>
</dbReference>
<dbReference type="InterPro" id="IPR002156">
    <property type="entry name" value="RNaseH_domain"/>
</dbReference>
<evidence type="ECO:0000256" key="7">
    <source>
        <dbReference type="ARBA" id="ARBA00022723"/>
    </source>
</evidence>
<evidence type="ECO:0000256" key="8">
    <source>
        <dbReference type="ARBA" id="ARBA00022759"/>
    </source>
</evidence>
<dbReference type="GO" id="GO:0004523">
    <property type="term" value="F:RNA-DNA hybrid ribonuclease activity"/>
    <property type="evidence" value="ECO:0007669"/>
    <property type="project" value="UniProtKB-EC"/>
</dbReference>
<keyword evidence="10" id="KW-0460">Magnesium</keyword>
<comment type="subunit">
    <text evidence="4">Monomer.</text>
</comment>
<dbReference type="InterPro" id="IPR050092">
    <property type="entry name" value="RNase_H"/>
</dbReference>
<comment type="similarity">
    <text evidence="3">Belongs to the RNase H family.</text>
</comment>
<dbReference type="Gene3D" id="3.30.420.10">
    <property type="entry name" value="Ribonuclease H-like superfamily/Ribonuclease H"/>
    <property type="match status" value="1"/>
</dbReference>
<keyword evidence="8" id="KW-0255">Endonuclease</keyword>
<dbReference type="InterPro" id="IPR012337">
    <property type="entry name" value="RNaseH-like_sf"/>
</dbReference>
<evidence type="ECO:0000256" key="6">
    <source>
        <dbReference type="ARBA" id="ARBA00022722"/>
    </source>
</evidence>
<evidence type="ECO:0000256" key="10">
    <source>
        <dbReference type="ARBA" id="ARBA00022842"/>
    </source>
</evidence>
<proteinExistence type="inferred from homology"/>
<evidence type="ECO:0000256" key="5">
    <source>
        <dbReference type="ARBA" id="ARBA00012180"/>
    </source>
</evidence>
<dbReference type="AlphaFoldDB" id="A0A6C0IYV8"/>
<dbReference type="InterPro" id="IPR022892">
    <property type="entry name" value="RNaseHI"/>
</dbReference>
<dbReference type="PANTHER" id="PTHR10642">
    <property type="entry name" value="RIBONUCLEASE H1"/>
    <property type="match status" value="1"/>
</dbReference>
<name>A0A6C0IYV8_9ZZZZ</name>
<evidence type="ECO:0000256" key="9">
    <source>
        <dbReference type="ARBA" id="ARBA00022801"/>
    </source>
</evidence>